<organism evidence="2 3">
    <name type="scientific">Pseudomonas aeruginosa</name>
    <dbReference type="NCBI Taxonomy" id="287"/>
    <lineage>
        <taxon>Bacteria</taxon>
        <taxon>Pseudomonadati</taxon>
        <taxon>Pseudomonadota</taxon>
        <taxon>Gammaproteobacteria</taxon>
        <taxon>Pseudomonadales</taxon>
        <taxon>Pseudomonadaceae</taxon>
        <taxon>Pseudomonas</taxon>
    </lineage>
</organism>
<dbReference type="Pfam" id="PF02624">
    <property type="entry name" value="YcaO"/>
    <property type="match status" value="1"/>
</dbReference>
<accession>A0A367LTI0</accession>
<dbReference type="Gene3D" id="3.30.160.660">
    <property type="match status" value="1"/>
</dbReference>
<dbReference type="AlphaFoldDB" id="A0A367LTI0"/>
<evidence type="ECO:0000313" key="2">
    <source>
        <dbReference type="EMBL" id="RCI64010.1"/>
    </source>
</evidence>
<feature type="non-terminal residue" evidence="2">
    <location>
        <position position="78"/>
    </location>
</feature>
<proteinExistence type="predicted"/>
<dbReference type="PANTHER" id="PTHR37809">
    <property type="entry name" value="RIBOSOMAL PROTEIN S12 METHYLTHIOTRANSFERASE ACCESSORY FACTOR YCAO"/>
    <property type="match status" value="1"/>
</dbReference>
<reference evidence="2 3" key="1">
    <citation type="submission" date="2018-07" db="EMBL/GenBank/DDBJ databases">
        <title>Mechanisms of high-level aminoglycoside resistance among Gram-negative pathogens in Brazil.</title>
        <authorList>
            <person name="Ballaben A.S."/>
            <person name="Darini A.L.C."/>
            <person name="Doi Y."/>
        </authorList>
    </citation>
    <scope>NUCLEOTIDE SEQUENCE [LARGE SCALE GENOMIC DNA]</scope>
    <source>
        <strain evidence="2 3">B2-305</strain>
    </source>
</reference>
<dbReference type="EMBL" id="QORE01004162">
    <property type="protein sequence ID" value="RCI64010.1"/>
    <property type="molecule type" value="Genomic_DNA"/>
</dbReference>
<feature type="domain" description="YcaO" evidence="1">
    <location>
        <begin position="1"/>
        <end position="78"/>
    </location>
</feature>
<evidence type="ECO:0000259" key="1">
    <source>
        <dbReference type="PROSITE" id="PS51664"/>
    </source>
</evidence>
<gene>
    <name evidence="2" type="ORF">DT376_45270</name>
</gene>
<name>A0A367LTI0_PSEAI</name>
<feature type="non-terminal residue" evidence="2">
    <location>
        <position position="1"/>
    </location>
</feature>
<sequence>QGFPVLVKDASLGGEFPVMCVTLMNPRTGGVFASFGAHPSFEVALERSLTELLQGRSFEGLNDLPQPTFESHALTEPN</sequence>
<evidence type="ECO:0000313" key="3">
    <source>
        <dbReference type="Proteomes" id="UP000253594"/>
    </source>
</evidence>
<dbReference type="Proteomes" id="UP000253594">
    <property type="component" value="Unassembled WGS sequence"/>
</dbReference>
<comment type="caution">
    <text evidence="2">The sequence shown here is derived from an EMBL/GenBank/DDBJ whole genome shotgun (WGS) entry which is preliminary data.</text>
</comment>
<dbReference type="InterPro" id="IPR003776">
    <property type="entry name" value="YcaO-like_dom"/>
</dbReference>
<dbReference type="PROSITE" id="PS51664">
    <property type="entry name" value="YCAO"/>
    <property type="match status" value="1"/>
</dbReference>
<dbReference type="PANTHER" id="PTHR37809:SF1">
    <property type="entry name" value="RIBOSOMAL PROTEIN S12 METHYLTHIOTRANSFERASE ACCESSORY FACTOR YCAO"/>
    <property type="match status" value="1"/>
</dbReference>
<protein>
    <submittedName>
        <fullName evidence="2">OsmC domain/YcaO domain-containing protein</fullName>
    </submittedName>
</protein>